<dbReference type="KEGG" id="psq:PUNSTDRAFT_75045"/>
<dbReference type="GeneID" id="18885548"/>
<organism evidence="2 3">
    <name type="scientific">Punctularia strigosozonata (strain HHB-11173)</name>
    <name type="common">White-rot fungus</name>
    <dbReference type="NCBI Taxonomy" id="741275"/>
    <lineage>
        <taxon>Eukaryota</taxon>
        <taxon>Fungi</taxon>
        <taxon>Dikarya</taxon>
        <taxon>Basidiomycota</taxon>
        <taxon>Agaricomycotina</taxon>
        <taxon>Agaricomycetes</taxon>
        <taxon>Corticiales</taxon>
        <taxon>Punctulariaceae</taxon>
        <taxon>Punctularia</taxon>
    </lineage>
</organism>
<reference evidence="3" key="1">
    <citation type="journal article" date="2012" name="Science">
        <title>The Paleozoic origin of enzymatic lignin decomposition reconstructed from 31 fungal genomes.</title>
        <authorList>
            <person name="Floudas D."/>
            <person name="Binder M."/>
            <person name="Riley R."/>
            <person name="Barry K."/>
            <person name="Blanchette R.A."/>
            <person name="Henrissat B."/>
            <person name="Martinez A.T."/>
            <person name="Otillar R."/>
            <person name="Spatafora J.W."/>
            <person name="Yadav J.S."/>
            <person name="Aerts A."/>
            <person name="Benoit I."/>
            <person name="Boyd A."/>
            <person name="Carlson A."/>
            <person name="Copeland A."/>
            <person name="Coutinho P.M."/>
            <person name="de Vries R.P."/>
            <person name="Ferreira P."/>
            <person name="Findley K."/>
            <person name="Foster B."/>
            <person name="Gaskell J."/>
            <person name="Glotzer D."/>
            <person name="Gorecki P."/>
            <person name="Heitman J."/>
            <person name="Hesse C."/>
            <person name="Hori C."/>
            <person name="Igarashi K."/>
            <person name="Jurgens J.A."/>
            <person name="Kallen N."/>
            <person name="Kersten P."/>
            <person name="Kohler A."/>
            <person name="Kuees U."/>
            <person name="Kumar T.K.A."/>
            <person name="Kuo A."/>
            <person name="LaButti K."/>
            <person name="Larrondo L.F."/>
            <person name="Lindquist E."/>
            <person name="Ling A."/>
            <person name="Lombard V."/>
            <person name="Lucas S."/>
            <person name="Lundell T."/>
            <person name="Martin R."/>
            <person name="McLaughlin D.J."/>
            <person name="Morgenstern I."/>
            <person name="Morin E."/>
            <person name="Murat C."/>
            <person name="Nagy L.G."/>
            <person name="Nolan M."/>
            <person name="Ohm R.A."/>
            <person name="Patyshakuliyeva A."/>
            <person name="Rokas A."/>
            <person name="Ruiz-Duenas F.J."/>
            <person name="Sabat G."/>
            <person name="Salamov A."/>
            <person name="Samejima M."/>
            <person name="Schmutz J."/>
            <person name="Slot J.C."/>
            <person name="St John F."/>
            <person name="Stenlid J."/>
            <person name="Sun H."/>
            <person name="Sun S."/>
            <person name="Syed K."/>
            <person name="Tsang A."/>
            <person name="Wiebenga A."/>
            <person name="Young D."/>
            <person name="Pisabarro A."/>
            <person name="Eastwood D.C."/>
            <person name="Martin F."/>
            <person name="Cullen D."/>
            <person name="Grigoriev I.V."/>
            <person name="Hibbett D.S."/>
        </authorList>
    </citation>
    <scope>NUCLEOTIDE SEQUENCE [LARGE SCALE GENOMIC DNA]</scope>
    <source>
        <strain evidence="3">HHB-11173 SS5</strain>
    </source>
</reference>
<evidence type="ECO:0000313" key="2">
    <source>
        <dbReference type="EMBL" id="EIN05155.1"/>
    </source>
</evidence>
<keyword evidence="1" id="KW-0175">Coiled coil</keyword>
<dbReference type="PANTHER" id="PTHR33488">
    <property type="entry name" value="ZGC:162509"/>
    <property type="match status" value="1"/>
</dbReference>
<dbReference type="AlphaFoldDB" id="R7S448"/>
<feature type="coiled-coil region" evidence="1">
    <location>
        <begin position="489"/>
        <end position="516"/>
    </location>
</feature>
<dbReference type="Proteomes" id="UP000054196">
    <property type="component" value="Unassembled WGS sequence"/>
</dbReference>
<dbReference type="HOGENOM" id="CLU_021167_0_0_1"/>
<feature type="coiled-coil region" evidence="1">
    <location>
        <begin position="217"/>
        <end position="251"/>
    </location>
</feature>
<dbReference type="PANTHER" id="PTHR33488:SF2">
    <property type="entry name" value="EARLY ENDOSOME ANTIGEN 1-LIKE"/>
    <property type="match status" value="1"/>
</dbReference>
<dbReference type="eggNOG" id="ENOG502QVK4">
    <property type="taxonomic scope" value="Eukaryota"/>
</dbReference>
<evidence type="ECO:0000256" key="1">
    <source>
        <dbReference type="SAM" id="Coils"/>
    </source>
</evidence>
<sequence>MALVSSTEASRQLAEIAQREDDRLKKQGNGKAQIAFARDVKNSLLFQYDWAELLSAAPLALSLMGSCYVAATSPKAQGISLKDAEPKGGFKYIRHPELKACLVQVSDTGRFAFIEAEKKMGLINTTSVALGQYMAAIVGYLPDLPHPSAEMALHDKLTLLKGGSDDCLKYAQDIEKKFTEWLQLVCEVHQVTVAKEDKVAIGQQQAEIKIGGMSLEAELTQTTLEHANEAAKTLKDKLDTSKALFEKAANEVPGPWESMGLELAGSLARAATTSIAQALPAMMDNAPQPKSIVRPATMPNTATDPAYAASLTAAASVTSLASVIGASTDGKVLWDSLSPGKGQPKSGIQFVKIPLEHMLKTTDWTQDQPSTDLKAAIEKVLRVIGLLEGVLTKDKELTSSKPDDKTVKEWQDAVVEAQVTITRLSATAQSLPGGAPGAAPMIGKVPATTQVQDPAAQNARLSAAVEKMSITQAAYTSAQDNYAKSAAHSAKVEAELSRIKANLKQLEAENIAMASSDIKNVLMQCIGTLIQMKAQITNLVRFFGSLSAMVEHVVKNNVKDFVLQVDSARKLLIGNISLLDVSRQELYTTSLMCQAYFSLFSTIAKMYTQISIAHIMPGVRLCDELSKSTDDPNAVARRSRELDEFSDNAQAAVRNLVEKTQKEVTETLENRVNLVSQDAKMLPKQLPPAVAQAISDGKDTITAAAAQGFDNYQPAALAVDDDITVSYATNYIHGSI</sequence>
<keyword evidence="3" id="KW-1185">Reference proteome</keyword>
<protein>
    <submittedName>
        <fullName evidence="2">Uncharacterized protein</fullName>
    </submittedName>
</protein>
<dbReference type="OMA" id="IKASAMF"/>
<accession>R7S448</accession>
<dbReference type="RefSeq" id="XP_007387558.1">
    <property type="nucleotide sequence ID" value="XM_007387496.1"/>
</dbReference>
<name>R7S448_PUNST</name>
<proteinExistence type="predicted"/>
<gene>
    <name evidence="2" type="ORF">PUNSTDRAFT_75045</name>
</gene>
<evidence type="ECO:0000313" key="3">
    <source>
        <dbReference type="Proteomes" id="UP000054196"/>
    </source>
</evidence>
<dbReference type="OrthoDB" id="5406275at2759"/>
<dbReference type="EMBL" id="JH687551">
    <property type="protein sequence ID" value="EIN05155.1"/>
    <property type="molecule type" value="Genomic_DNA"/>
</dbReference>